<dbReference type="Gene3D" id="1.10.3670.10">
    <property type="entry name" value="Putative xylanase like domain"/>
    <property type="match status" value="1"/>
</dbReference>
<sequence length="276" mass="32306">MNSFSLLPSSLIFSLFLFLGYSNSTTWVNSLPKPWTLNEEQVSEILPKFYQHYPNFYDRLKAFALWQVGKPYEIFKLGEEAEPDPDPIIRLDVSDCTVHVLTSLAFTQSTSWNEARNNMITIHYKDHKPSYKTRWHYTSDRIQENPYTVTITEELLDKNQLEKIDITLNHKEDGSEFLDLDWAKKTTVYFISHEKINRELLSKFPDVCGVAFVKKAYFKMGIVVAHEGMVIDQKNLIHASSEYGETVNVDFMEYFFRQEGPLFDGVMIYRFVPLIH</sequence>
<name>A0A381TAY9_9ZZZZ</name>
<dbReference type="InterPro" id="IPR010846">
    <property type="entry name" value="AmiA-like"/>
</dbReference>
<proteinExistence type="predicted"/>
<accession>A0A381TAY9</accession>
<dbReference type="AlphaFoldDB" id="A0A381TAY9"/>
<reference evidence="1" key="1">
    <citation type="submission" date="2018-05" db="EMBL/GenBank/DDBJ databases">
        <authorList>
            <person name="Lanie J.A."/>
            <person name="Ng W.-L."/>
            <person name="Kazmierczak K.M."/>
            <person name="Andrzejewski T.M."/>
            <person name="Davidsen T.M."/>
            <person name="Wayne K.J."/>
            <person name="Tettelin H."/>
            <person name="Glass J.I."/>
            <person name="Rusch D."/>
            <person name="Podicherti R."/>
            <person name="Tsui H.-C.T."/>
            <person name="Winkler M.E."/>
        </authorList>
    </citation>
    <scope>NUCLEOTIDE SEQUENCE</scope>
</reference>
<protein>
    <recommendedName>
        <fullName evidence="2">DUF1460 domain-containing protein</fullName>
    </recommendedName>
</protein>
<dbReference type="InterPro" id="IPR038765">
    <property type="entry name" value="Papain-like_cys_pep_sf"/>
</dbReference>
<dbReference type="Pfam" id="PF07313">
    <property type="entry name" value="AmiA-like"/>
    <property type="match status" value="1"/>
</dbReference>
<gene>
    <name evidence="1" type="ORF">METZ01_LOCUS66179</name>
</gene>
<dbReference type="Gene3D" id="2.30.260.10">
    <property type="entry name" value="putative xylanase like domain"/>
    <property type="match status" value="1"/>
</dbReference>
<dbReference type="SUPFAM" id="SSF54001">
    <property type="entry name" value="Cysteine proteinases"/>
    <property type="match status" value="1"/>
</dbReference>
<dbReference type="EMBL" id="UINC01004303">
    <property type="protein sequence ID" value="SVA13325.1"/>
    <property type="molecule type" value="Genomic_DNA"/>
</dbReference>
<evidence type="ECO:0008006" key="2">
    <source>
        <dbReference type="Google" id="ProtNLM"/>
    </source>
</evidence>
<organism evidence="1">
    <name type="scientific">marine metagenome</name>
    <dbReference type="NCBI Taxonomy" id="408172"/>
    <lineage>
        <taxon>unclassified sequences</taxon>
        <taxon>metagenomes</taxon>
        <taxon>ecological metagenomes</taxon>
    </lineage>
</organism>
<evidence type="ECO:0000313" key="1">
    <source>
        <dbReference type="EMBL" id="SVA13325.1"/>
    </source>
</evidence>